<name>A0A913X5A8_EXADI</name>
<organism evidence="1 2">
    <name type="scientific">Exaiptasia diaphana</name>
    <name type="common">Tropical sea anemone</name>
    <name type="synonym">Aiptasia pulchella</name>
    <dbReference type="NCBI Taxonomy" id="2652724"/>
    <lineage>
        <taxon>Eukaryota</taxon>
        <taxon>Metazoa</taxon>
        <taxon>Cnidaria</taxon>
        <taxon>Anthozoa</taxon>
        <taxon>Hexacorallia</taxon>
        <taxon>Actiniaria</taxon>
        <taxon>Aiptasiidae</taxon>
        <taxon>Exaiptasia</taxon>
    </lineage>
</organism>
<dbReference type="EnsemblMetazoa" id="XM_021043538.2">
    <property type="protein sequence ID" value="XP_020899197.1"/>
    <property type="gene ID" value="LOC110237912"/>
</dbReference>
<proteinExistence type="predicted"/>
<protein>
    <submittedName>
        <fullName evidence="1">Uncharacterized protein</fullName>
    </submittedName>
</protein>
<dbReference type="RefSeq" id="XP_020899197.1">
    <property type="nucleotide sequence ID" value="XM_021043538.2"/>
</dbReference>
<dbReference type="KEGG" id="epa:110237912"/>
<dbReference type="Proteomes" id="UP000887567">
    <property type="component" value="Unplaced"/>
</dbReference>
<dbReference type="Gene3D" id="3.90.175.10">
    <property type="entry name" value="Diphtheria Toxin, domain 1"/>
    <property type="match status" value="1"/>
</dbReference>
<evidence type="ECO:0000313" key="2">
    <source>
        <dbReference type="Proteomes" id="UP000887567"/>
    </source>
</evidence>
<dbReference type="OrthoDB" id="2326767at2759"/>
<sequence length="253" mass="29257">MLSACFKRSTRILRHRFNATFSQKLRSCARFPYQEENVGKWFTKEIPIPHDPFHVRTINILNLTEKCPDADTFSKALKGGDVFRVLFHGTDQKSAQDIIENGVRLDKLHSETGPEDFSFGRGFYLTENLEREVRGALFWAFDSPSCNAKQAVLVFKIPNDVIDKYRANAKILSYHNQEELRSFVEKFRAGETLQRELEKILENVSYVEGPEVKMLGKRIVDVLEGTHQICILSEELAKWFDRHLDSAVFVNKQ</sequence>
<dbReference type="SUPFAM" id="SSF56399">
    <property type="entry name" value="ADP-ribosylation"/>
    <property type="match status" value="1"/>
</dbReference>
<keyword evidence="2" id="KW-1185">Reference proteome</keyword>
<reference evidence="1" key="1">
    <citation type="submission" date="2022-11" db="UniProtKB">
        <authorList>
            <consortium name="EnsemblMetazoa"/>
        </authorList>
    </citation>
    <scope>IDENTIFICATION</scope>
</reference>
<accession>A0A913X5A8</accession>
<evidence type="ECO:0000313" key="1">
    <source>
        <dbReference type="EnsemblMetazoa" id="XP_020899197.1"/>
    </source>
</evidence>
<dbReference type="GeneID" id="110237912"/>
<dbReference type="AlphaFoldDB" id="A0A913X5A8"/>